<dbReference type="Pfam" id="PF15245">
    <property type="entry name" value="VGLL4"/>
    <property type="match status" value="1"/>
</dbReference>
<feature type="region of interest" description="Disordered" evidence="1">
    <location>
        <begin position="155"/>
        <end position="174"/>
    </location>
</feature>
<proteinExistence type="predicted"/>
<evidence type="ECO:0000313" key="2">
    <source>
        <dbReference type="Ensembl" id="ENSCHIP00010031979.1"/>
    </source>
</evidence>
<dbReference type="GO" id="GO:0045892">
    <property type="term" value="P:negative regulation of DNA-templated transcription"/>
    <property type="evidence" value="ECO:0007669"/>
    <property type="project" value="TreeGrafter"/>
</dbReference>
<accession>A0A8C2RQU2</accession>
<dbReference type="Ensembl" id="ENSCHIT00010044998.1">
    <property type="protein sequence ID" value="ENSCHIP00010031979.1"/>
    <property type="gene ID" value="ENSCHIG00010023721.1"/>
</dbReference>
<feature type="compositionally biased region" description="Basic and acidic residues" evidence="1">
    <location>
        <begin position="163"/>
        <end position="174"/>
    </location>
</feature>
<reference evidence="2" key="1">
    <citation type="submission" date="2019-03" db="EMBL/GenBank/DDBJ databases">
        <title>Genome sequencing and reference-guided assembly of Black Bengal Goat (Capra hircus).</title>
        <authorList>
            <person name="Siddiki A.Z."/>
            <person name="Baten A."/>
            <person name="Billah M."/>
            <person name="Alam M.A.U."/>
            <person name="Shawrob K.S.M."/>
            <person name="Saha S."/>
            <person name="Chowdhury M."/>
            <person name="Rahman A.H."/>
            <person name="Stear M."/>
            <person name="Miah G."/>
            <person name="Das G.B."/>
            <person name="Hossain M.M."/>
            <person name="Kumkum M."/>
            <person name="Islam M.S."/>
            <person name="Mollah A.M."/>
            <person name="Ahsan A."/>
            <person name="Tusar F."/>
            <person name="Khan M.K.I."/>
        </authorList>
    </citation>
    <scope>NUCLEOTIDE SEQUENCE [LARGE SCALE GENOMIC DNA]</scope>
</reference>
<dbReference type="PANTHER" id="PTHR17604">
    <property type="entry name" value="TRANSCRIPTION COFACTOR VESTIGIAL-LIKE PROTEIN 4"/>
    <property type="match status" value="1"/>
</dbReference>
<reference evidence="2" key="2">
    <citation type="submission" date="2025-08" db="UniProtKB">
        <authorList>
            <consortium name="Ensembl"/>
        </authorList>
    </citation>
    <scope>IDENTIFICATION</scope>
</reference>
<name>A0A8C2RQU2_CAPHI</name>
<dbReference type="GO" id="GO:0001223">
    <property type="term" value="F:transcription coactivator binding"/>
    <property type="evidence" value="ECO:0007669"/>
    <property type="project" value="TreeGrafter"/>
</dbReference>
<organism evidence="2">
    <name type="scientific">Capra hircus</name>
    <name type="common">Goat</name>
    <dbReference type="NCBI Taxonomy" id="9925"/>
    <lineage>
        <taxon>Eukaryota</taxon>
        <taxon>Metazoa</taxon>
        <taxon>Chordata</taxon>
        <taxon>Craniata</taxon>
        <taxon>Vertebrata</taxon>
        <taxon>Euteleostomi</taxon>
        <taxon>Mammalia</taxon>
        <taxon>Eutheria</taxon>
        <taxon>Laurasiatheria</taxon>
        <taxon>Artiodactyla</taxon>
        <taxon>Ruminantia</taxon>
        <taxon>Pecora</taxon>
        <taxon>Bovidae</taxon>
        <taxon>Caprinae</taxon>
        <taxon>Capra</taxon>
    </lineage>
</organism>
<feature type="region of interest" description="Disordered" evidence="1">
    <location>
        <begin position="316"/>
        <end position="368"/>
    </location>
</feature>
<evidence type="ECO:0008006" key="3">
    <source>
        <dbReference type="Google" id="ProtNLM"/>
    </source>
</evidence>
<sequence>MLFMKMDLLNYQYLDNMNNNIGILCYEGPWLRRAGASIFAVTRGLQSQHVNSYCLTWDPVPRPGIEPRPPSFGAWSLSHWTTGEVPRSHLLKGEAALRGEPRLQTLPVASALTAHRTGPPPISPSKRKFSVDPGDDDLDCDGDHASKMSRTFAPHLNKTANGDCRKDPRERSRSPIERAVAPTMSLHGGPLYASLPSLSMEQPLALTKNSLDAGRPAGLSPTLAPVERQQNRPSVITCASASARNCNLSHCPVAHSGCAAGPASYRRTPSFDLFFFFRRRFVCKSAGTQLFYENTASALIATSLLLLQATECRPGKRPTAGGSVQNGRPPARTSLGRGNRSAKGRVPAGSGRREGPRAGGHSSASGHREVLHRARPSAVCSDHSLCVCKSVIYHSLWPVFPGRRRREKKKKRFGRPSFFCT</sequence>
<evidence type="ECO:0000256" key="1">
    <source>
        <dbReference type="SAM" id="MobiDB-lite"/>
    </source>
</evidence>
<dbReference type="InterPro" id="IPR028184">
    <property type="entry name" value="VGLL4"/>
</dbReference>
<dbReference type="PANTHER" id="PTHR17604:SF1">
    <property type="entry name" value="TRANSCRIPTION COFACTOR VESTIGIAL-LIKE PROTEIN 4"/>
    <property type="match status" value="1"/>
</dbReference>
<protein>
    <recommendedName>
        <fullName evidence="3">Transcription cofactor vestigial-like protein 4</fullName>
    </recommendedName>
</protein>
<dbReference type="AlphaFoldDB" id="A0A8C2RQU2"/>